<reference evidence="1 2" key="1">
    <citation type="submission" date="2019-04" db="EMBL/GenBank/DDBJ databases">
        <title>Lysinibacillus genome sequencing.</title>
        <authorList>
            <person name="Dunlap C."/>
        </authorList>
    </citation>
    <scope>NUCLEOTIDE SEQUENCE [LARGE SCALE GENOMIC DNA]</scope>
    <source>
        <strain evidence="1 2">CCTCC AB 2010389</strain>
    </source>
</reference>
<comment type="caution">
    <text evidence="1">The sequence shown here is derived from an EMBL/GenBank/DDBJ whole genome shotgun (WGS) entry which is preliminary data.</text>
</comment>
<dbReference type="AlphaFoldDB" id="A0A4V5TLM6"/>
<name>A0A4V5TLM6_9BACI</name>
<keyword evidence="2" id="KW-1185">Reference proteome</keyword>
<organism evidence="1 2">
    <name type="scientific">Lysinibacillus mangiferihumi</name>
    <dbReference type="NCBI Taxonomy" id="1130819"/>
    <lineage>
        <taxon>Bacteria</taxon>
        <taxon>Bacillati</taxon>
        <taxon>Bacillota</taxon>
        <taxon>Bacilli</taxon>
        <taxon>Bacillales</taxon>
        <taxon>Bacillaceae</taxon>
        <taxon>Lysinibacillus</taxon>
    </lineage>
</organism>
<proteinExistence type="predicted"/>
<dbReference type="Proteomes" id="UP000308744">
    <property type="component" value="Unassembled WGS sequence"/>
</dbReference>
<dbReference type="EMBL" id="SZPU01000051">
    <property type="protein sequence ID" value="TKI67223.1"/>
    <property type="molecule type" value="Genomic_DNA"/>
</dbReference>
<accession>A0A4V5TLM6</accession>
<gene>
    <name evidence="1" type="ORF">FC756_13390</name>
</gene>
<evidence type="ECO:0000313" key="2">
    <source>
        <dbReference type="Proteomes" id="UP000308744"/>
    </source>
</evidence>
<protein>
    <submittedName>
        <fullName evidence="1">Uncharacterized protein</fullName>
    </submittedName>
</protein>
<evidence type="ECO:0000313" key="1">
    <source>
        <dbReference type="EMBL" id="TKI67223.1"/>
    </source>
</evidence>
<sequence length="173" mass="20353">MNMERFKHISFRGRVAYGVSCFENALISLKYVSEDWKIVLRYLWEFTNSSNLEDCNSATAELIPENLMETKIYDEDFERISEDEYLCLYRLYQNIDESIHILLRDIHELGVSHAYTNISGYGERSLESLQILICHMLDYNYPLPSIEPFLKSSILEDDGWGYEFDGTKFSKIL</sequence>